<sequence length="360" mass="39952">MNLELNREKHLKFLKRHLLILPSAQQGNDVNKMAIIFYSITALGALDADIPTAYSSSLPWICKHYVKVKLPCHSEVFSAFVGSLSTAAPTVPCMSLPNTLFAMLTLKVMKCEDFFTSLLDKESLGLFLSKLQCPDGSFASVLDMNQPEPSPVDSTDLRFCYIATAILKLIGCKSKEEFGQFIDVDRLIDYMLTKKCDIGGFGDYGEPHAGYTSCAISAFSILGCLDRLDDDFRERTVDWLLSRQVSKMGCMSLEEGHNPYHDDDEHGGFQGRENKFADTCYVFWCLNSLSILDKASFNNACRDGAAQEYLLTKTQNTLVGGFSKNDQDSPDLYHTCLGIAALSLMQGTFDGVMCIPKGWS</sequence>
<keyword evidence="4" id="KW-0808">Transferase</keyword>
<evidence type="ECO:0000256" key="1">
    <source>
        <dbReference type="ARBA" id="ARBA00001947"/>
    </source>
</evidence>
<dbReference type="OrthoDB" id="24893at2759"/>
<dbReference type="PANTHER" id="PTHR11774">
    <property type="entry name" value="GERANYLGERANYL TRANSFERASE TYPE BETA SUBUNIT"/>
    <property type="match status" value="1"/>
</dbReference>
<reference evidence="10" key="1">
    <citation type="journal article" date="2013" name="Genome Announc.">
        <title>Genome sequence of the food spoilage yeast Zygosaccharomyces bailii CLIB 213(T).</title>
        <authorList>
            <person name="Galeote V."/>
            <person name="Bigey F."/>
            <person name="Devillers H."/>
            <person name="Neuveglise C."/>
            <person name="Dequin S."/>
        </authorList>
    </citation>
    <scope>NUCLEOTIDE SEQUENCE [LARGE SCALE GENOMIC DNA]</scope>
    <source>
        <strain evidence="10">CLIB 213 / ATCC 58445 / CBS 680 / CCRC 21525 / NBRC 1098 / NCYC 1416 / NRRL Y-2227</strain>
    </source>
</reference>
<gene>
    <name evidence="9" type="ORF">BN860_05776g</name>
</gene>
<proteinExistence type="inferred from homology"/>
<evidence type="ECO:0000256" key="6">
    <source>
        <dbReference type="ARBA" id="ARBA00022737"/>
    </source>
</evidence>
<protein>
    <submittedName>
        <fullName evidence="9">ZYBA0S04-05776g1_1</fullName>
    </submittedName>
</protein>
<evidence type="ECO:0000256" key="2">
    <source>
        <dbReference type="ARBA" id="ARBA00010497"/>
    </source>
</evidence>
<evidence type="ECO:0000259" key="8">
    <source>
        <dbReference type="Pfam" id="PF00432"/>
    </source>
</evidence>
<evidence type="ECO:0000313" key="9">
    <source>
        <dbReference type="EMBL" id="CDF89501.1"/>
    </source>
</evidence>
<dbReference type="GO" id="GO:0046872">
    <property type="term" value="F:metal ion binding"/>
    <property type="evidence" value="ECO:0007669"/>
    <property type="project" value="UniProtKB-KW"/>
</dbReference>
<organism evidence="9 10">
    <name type="scientific">Zygosaccharomyces bailii (strain CLIB 213 / ATCC 58445 / CBS 680 / BCRC 21525 / NBRC 1098 / NCYC 1416 / NRRL Y-2227)</name>
    <dbReference type="NCBI Taxonomy" id="1333698"/>
    <lineage>
        <taxon>Eukaryota</taxon>
        <taxon>Fungi</taxon>
        <taxon>Dikarya</taxon>
        <taxon>Ascomycota</taxon>
        <taxon>Saccharomycotina</taxon>
        <taxon>Saccharomycetes</taxon>
        <taxon>Saccharomycetales</taxon>
        <taxon>Saccharomycetaceae</taxon>
        <taxon>Zygosaccharomyces</taxon>
    </lineage>
</organism>
<accession>A0A8J2T6P2</accession>
<dbReference type="Gene3D" id="1.50.10.20">
    <property type="match status" value="1"/>
</dbReference>
<dbReference type="PANTHER" id="PTHR11774:SF4">
    <property type="entry name" value="GERANYLGERANYL TRANSFERASE TYPE-1 SUBUNIT BETA"/>
    <property type="match status" value="1"/>
</dbReference>
<feature type="domain" description="Prenyltransferase alpha-alpha toroid" evidence="8">
    <location>
        <begin position="5"/>
        <end position="347"/>
    </location>
</feature>
<evidence type="ECO:0000256" key="3">
    <source>
        <dbReference type="ARBA" id="ARBA00022602"/>
    </source>
</evidence>
<dbReference type="InterPro" id="IPR008930">
    <property type="entry name" value="Terpenoid_cyclase/PrenylTrfase"/>
</dbReference>
<comment type="similarity">
    <text evidence="2">Belongs to the protein prenyltransferase subunit beta family.</text>
</comment>
<evidence type="ECO:0000256" key="4">
    <source>
        <dbReference type="ARBA" id="ARBA00022679"/>
    </source>
</evidence>
<evidence type="ECO:0000256" key="5">
    <source>
        <dbReference type="ARBA" id="ARBA00022723"/>
    </source>
</evidence>
<keyword evidence="7" id="KW-0862">Zinc</keyword>
<keyword evidence="3" id="KW-0637">Prenyltransferase</keyword>
<name>A0A8J2T6P2_ZYGB2</name>
<dbReference type="GO" id="GO:0004662">
    <property type="term" value="F:CAAX-protein geranylgeranyltransferase activity"/>
    <property type="evidence" value="ECO:0007669"/>
    <property type="project" value="TreeGrafter"/>
</dbReference>
<dbReference type="InterPro" id="IPR045089">
    <property type="entry name" value="PGGT1B-like"/>
</dbReference>
<evidence type="ECO:0000313" key="10">
    <source>
        <dbReference type="Proteomes" id="UP000019375"/>
    </source>
</evidence>
<dbReference type="EMBL" id="HG316457">
    <property type="protein sequence ID" value="CDF89501.1"/>
    <property type="molecule type" value="Genomic_DNA"/>
</dbReference>
<dbReference type="AlphaFoldDB" id="A0A8J2T6P2"/>
<keyword evidence="10" id="KW-1185">Reference proteome</keyword>
<dbReference type="Pfam" id="PF00432">
    <property type="entry name" value="Prenyltrans"/>
    <property type="match status" value="1"/>
</dbReference>
<dbReference type="SUPFAM" id="SSF48239">
    <property type="entry name" value="Terpenoid cyclases/Protein prenyltransferases"/>
    <property type="match status" value="1"/>
</dbReference>
<comment type="cofactor">
    <cofactor evidence="1">
        <name>Zn(2+)</name>
        <dbReference type="ChEBI" id="CHEBI:29105"/>
    </cofactor>
</comment>
<dbReference type="Proteomes" id="UP000019375">
    <property type="component" value="Unassembled WGS sequence"/>
</dbReference>
<dbReference type="InterPro" id="IPR001330">
    <property type="entry name" value="Prenyltrans"/>
</dbReference>
<keyword evidence="5" id="KW-0479">Metal-binding</keyword>
<keyword evidence="6" id="KW-0677">Repeat</keyword>
<evidence type="ECO:0000256" key="7">
    <source>
        <dbReference type="ARBA" id="ARBA00022833"/>
    </source>
</evidence>
<dbReference type="GO" id="GO:0005953">
    <property type="term" value="C:CAAX-protein geranylgeranyltransferase complex"/>
    <property type="evidence" value="ECO:0007669"/>
    <property type="project" value="TreeGrafter"/>
</dbReference>